<dbReference type="InterPro" id="IPR027796">
    <property type="entry name" value="OTT_1508_deam-like"/>
</dbReference>
<feature type="compositionally biased region" description="Low complexity" evidence="1">
    <location>
        <begin position="362"/>
        <end position="376"/>
    </location>
</feature>
<accession>A0A9P5U3N5</accession>
<dbReference type="EMBL" id="JADNRY010000115">
    <property type="protein sequence ID" value="KAF9064787.1"/>
    <property type="molecule type" value="Genomic_DNA"/>
</dbReference>
<keyword evidence="3" id="KW-1185">Reference proteome</keyword>
<gene>
    <name evidence="2" type="ORF">BDP27DRAFT_121256</name>
</gene>
<evidence type="ECO:0000256" key="1">
    <source>
        <dbReference type="SAM" id="MobiDB-lite"/>
    </source>
</evidence>
<dbReference type="AlphaFoldDB" id="A0A9P5U3N5"/>
<dbReference type="Proteomes" id="UP000772434">
    <property type="component" value="Unassembled WGS sequence"/>
</dbReference>
<feature type="region of interest" description="Disordered" evidence="1">
    <location>
        <begin position="345"/>
        <end position="376"/>
    </location>
</feature>
<reference evidence="2" key="1">
    <citation type="submission" date="2020-11" db="EMBL/GenBank/DDBJ databases">
        <authorList>
            <consortium name="DOE Joint Genome Institute"/>
            <person name="Ahrendt S."/>
            <person name="Riley R."/>
            <person name="Andreopoulos W."/>
            <person name="Labutti K."/>
            <person name="Pangilinan J."/>
            <person name="Ruiz-Duenas F.J."/>
            <person name="Barrasa J.M."/>
            <person name="Sanchez-Garcia M."/>
            <person name="Camarero S."/>
            <person name="Miyauchi S."/>
            <person name="Serrano A."/>
            <person name="Linde D."/>
            <person name="Babiker R."/>
            <person name="Drula E."/>
            <person name="Ayuso-Fernandez I."/>
            <person name="Pacheco R."/>
            <person name="Padilla G."/>
            <person name="Ferreira P."/>
            <person name="Barriuso J."/>
            <person name="Kellner H."/>
            <person name="Castanera R."/>
            <person name="Alfaro M."/>
            <person name="Ramirez L."/>
            <person name="Pisabarro A.G."/>
            <person name="Kuo A."/>
            <person name="Tritt A."/>
            <person name="Lipzen A."/>
            <person name="He G."/>
            <person name="Yan M."/>
            <person name="Ng V."/>
            <person name="Cullen D."/>
            <person name="Martin F."/>
            <person name="Rosso M.-N."/>
            <person name="Henrissat B."/>
            <person name="Hibbett D."/>
            <person name="Martinez A.T."/>
            <person name="Grigoriev I.V."/>
        </authorList>
    </citation>
    <scope>NUCLEOTIDE SEQUENCE</scope>
    <source>
        <strain evidence="2">AH 40177</strain>
    </source>
</reference>
<proteinExistence type="predicted"/>
<name>A0A9P5U3N5_9AGAR</name>
<sequence length="546" mass="61011">MAGTSPRSTTIPSEIQVNLLVRLRVIQQLQNIPGYTNSTPQLSSSSSEQLVLDTLSWIAQCYALKPSEATALAVSIKPGLLTLHLYHDEESATRTSKLLLSTLRAVFLSDPEDTIGPSSAIGPFFRMVVNTAHLRIQHKLFRVGLTDGTPEETTNRFASLVATWMYYRPEGEQSRGYQRIAFNYGDIRRASEIMVQSFFTIAKQGDADVQCEKMDEDSRFTYLSSIVTACNLLINSTFFHDLHNYEPFQMALNSRDRVFLHKIHRRLTYIASYKTGAAKLAFLGIPFLRQLLGESGIADFVNGRGGVQVELVKQSTPASSTRLYRWPSQNPDEYLRSMFNLPLDEESSPSSPCHSRVTSDNSRYSFGSTSTDSSSGVRSELSLLDSQLRSELLHSQAVSEAWIPDLTMTVKSHPELQLIHYLEYCGIDVACQAIGTSKPTCWMCSKYVECLNVDAQDSEGEAHGETAPRPEWFLNQNAGKIRCDWMVPSMAKEEVMEMVVEEVQRELENVISMGPSGTEGSYHIIGRMSACLASVTQKNTIFHMLS</sequence>
<organism evidence="2 3">
    <name type="scientific">Rhodocollybia butyracea</name>
    <dbReference type="NCBI Taxonomy" id="206335"/>
    <lineage>
        <taxon>Eukaryota</taxon>
        <taxon>Fungi</taxon>
        <taxon>Dikarya</taxon>
        <taxon>Basidiomycota</taxon>
        <taxon>Agaricomycotina</taxon>
        <taxon>Agaricomycetes</taxon>
        <taxon>Agaricomycetidae</taxon>
        <taxon>Agaricales</taxon>
        <taxon>Marasmiineae</taxon>
        <taxon>Omphalotaceae</taxon>
        <taxon>Rhodocollybia</taxon>
    </lineage>
</organism>
<comment type="caution">
    <text evidence="2">The sequence shown here is derived from an EMBL/GenBank/DDBJ whole genome shotgun (WGS) entry which is preliminary data.</text>
</comment>
<protein>
    <submittedName>
        <fullName evidence="2">Uncharacterized protein</fullName>
    </submittedName>
</protein>
<dbReference type="Pfam" id="PF14441">
    <property type="entry name" value="OTT_1508_deam"/>
    <property type="match status" value="1"/>
</dbReference>
<dbReference type="OrthoDB" id="2867883at2759"/>
<evidence type="ECO:0000313" key="3">
    <source>
        <dbReference type="Proteomes" id="UP000772434"/>
    </source>
</evidence>
<evidence type="ECO:0000313" key="2">
    <source>
        <dbReference type="EMBL" id="KAF9064787.1"/>
    </source>
</evidence>